<comment type="catalytic activity">
    <reaction evidence="6">
        <text>glucuronate acceptor + UDP-alpha-D-glucuronate = acceptor beta-D-glucuronoside + UDP + H(+)</text>
        <dbReference type="Rhea" id="RHEA:21032"/>
        <dbReference type="ChEBI" id="CHEBI:15378"/>
        <dbReference type="ChEBI" id="CHEBI:58052"/>
        <dbReference type="ChEBI" id="CHEBI:58223"/>
        <dbReference type="ChEBI" id="CHEBI:132367"/>
        <dbReference type="ChEBI" id="CHEBI:132368"/>
        <dbReference type="EC" id="2.4.1.17"/>
    </reaction>
</comment>
<accession>A0A0N4Y9G0</accession>
<dbReference type="SUPFAM" id="SSF53756">
    <property type="entry name" value="UDP-Glycosyltransferase/glycogen phosphorylase"/>
    <property type="match status" value="1"/>
</dbReference>
<dbReference type="EC" id="2.4.1.17" evidence="2"/>
<evidence type="ECO:0000256" key="4">
    <source>
        <dbReference type="ARBA" id="ARBA00022679"/>
    </source>
</evidence>
<dbReference type="AlphaFoldDB" id="A0A0N4Y9G0"/>
<comment type="similarity">
    <text evidence="1">Belongs to the UDP-glycosyltransferase family.</text>
</comment>
<gene>
    <name evidence="8" type="ORF">NBR_LOCUS12939</name>
</gene>
<evidence type="ECO:0000256" key="3">
    <source>
        <dbReference type="ARBA" id="ARBA00022676"/>
    </source>
</evidence>
<evidence type="ECO:0000256" key="5">
    <source>
        <dbReference type="ARBA" id="ARBA00022729"/>
    </source>
</evidence>
<evidence type="ECO:0000256" key="2">
    <source>
        <dbReference type="ARBA" id="ARBA00012544"/>
    </source>
</evidence>
<protein>
    <recommendedName>
        <fullName evidence="2">glucuronosyltransferase</fullName>
        <ecNumber evidence="2">2.4.1.17</ecNumber>
    </recommendedName>
</protein>
<keyword evidence="9" id="KW-1185">Reference proteome</keyword>
<evidence type="ECO:0000256" key="7">
    <source>
        <dbReference type="SAM" id="SignalP"/>
    </source>
</evidence>
<reference evidence="10" key="1">
    <citation type="submission" date="2017-02" db="UniProtKB">
        <authorList>
            <consortium name="WormBaseParasite"/>
        </authorList>
    </citation>
    <scope>IDENTIFICATION</scope>
</reference>
<dbReference type="STRING" id="27835.A0A0N4Y9G0"/>
<evidence type="ECO:0000313" key="9">
    <source>
        <dbReference type="Proteomes" id="UP000271162"/>
    </source>
</evidence>
<organism evidence="10">
    <name type="scientific">Nippostrongylus brasiliensis</name>
    <name type="common">Rat hookworm</name>
    <dbReference type="NCBI Taxonomy" id="27835"/>
    <lineage>
        <taxon>Eukaryota</taxon>
        <taxon>Metazoa</taxon>
        <taxon>Ecdysozoa</taxon>
        <taxon>Nematoda</taxon>
        <taxon>Chromadorea</taxon>
        <taxon>Rhabditida</taxon>
        <taxon>Rhabditina</taxon>
        <taxon>Rhabditomorpha</taxon>
        <taxon>Strongyloidea</taxon>
        <taxon>Heligmosomidae</taxon>
        <taxon>Nippostrongylus</taxon>
    </lineage>
</organism>
<keyword evidence="5 7" id="KW-0732">Signal</keyword>
<proteinExistence type="inferred from homology"/>
<dbReference type="InterPro" id="IPR050271">
    <property type="entry name" value="UDP-glycosyltransferase"/>
</dbReference>
<evidence type="ECO:0000313" key="10">
    <source>
        <dbReference type="WBParaSite" id="NBR_0001293801-mRNA-1"/>
    </source>
</evidence>
<evidence type="ECO:0000256" key="6">
    <source>
        <dbReference type="ARBA" id="ARBA00047475"/>
    </source>
</evidence>
<name>A0A0N4Y9G0_NIPBR</name>
<dbReference type="Pfam" id="PF00201">
    <property type="entry name" value="UDPGT"/>
    <property type="match status" value="1"/>
</dbReference>
<dbReference type="OMA" id="KMGYSHM"/>
<sequence>MFMLTLILLLAVDVGTHKILIVIPKMGYSHMNFLELFFVVLEENYAYTLSQVAEGKGNYTGVTLQPVILPQVHGTGTSKSRLIQVDLKHEDIEEIMGILARDQLPVWTSDVANPINLMTLIPVLEKMTSVAVERLLDDKALLQQLRQESFDIGIVEMFDFIGFAVFEAIGLKNVVGAHSTSGVMEATAISIGLPVIPSYTPASFGVTDDSSDLLSRAKNLLLTTLSYHFQKRIAKAADEIMVDKLGHAVTPVWDTVSNMSWILANVEPLLDFARPTLHKVIDLGGIGVKEASPLTEEWNTALNLRARTILISFGSVAHAANMPNAMKKTIMRVIESYPDITFIWKYESPDDPEISAVKNLILTKWMPQGDLLGA</sequence>
<evidence type="ECO:0000256" key="1">
    <source>
        <dbReference type="ARBA" id="ARBA00009995"/>
    </source>
</evidence>
<dbReference type="WBParaSite" id="NBR_0001293801-mRNA-1">
    <property type="protein sequence ID" value="NBR_0001293801-mRNA-1"/>
    <property type="gene ID" value="NBR_0001293801"/>
</dbReference>
<evidence type="ECO:0000313" key="8">
    <source>
        <dbReference type="EMBL" id="VDL76528.1"/>
    </source>
</evidence>
<feature type="signal peptide" evidence="7">
    <location>
        <begin position="1"/>
        <end position="18"/>
    </location>
</feature>
<feature type="chain" id="PRO_5043125403" description="glucuronosyltransferase" evidence="7">
    <location>
        <begin position="19"/>
        <end position="374"/>
    </location>
</feature>
<reference evidence="8 9" key="2">
    <citation type="submission" date="2018-11" db="EMBL/GenBank/DDBJ databases">
        <authorList>
            <consortium name="Pathogen Informatics"/>
        </authorList>
    </citation>
    <scope>NUCLEOTIDE SEQUENCE [LARGE SCALE GENOMIC DNA]</scope>
</reference>
<keyword evidence="3" id="KW-0328">Glycosyltransferase</keyword>
<dbReference type="GO" id="GO:0015020">
    <property type="term" value="F:glucuronosyltransferase activity"/>
    <property type="evidence" value="ECO:0007669"/>
    <property type="project" value="UniProtKB-EC"/>
</dbReference>
<dbReference type="PANTHER" id="PTHR48043">
    <property type="entry name" value="EG:EG0003.4 PROTEIN-RELATED"/>
    <property type="match status" value="1"/>
</dbReference>
<dbReference type="PANTHER" id="PTHR48043:SF150">
    <property type="entry name" value="GLUCURONOSYLTRANSFERASE"/>
    <property type="match status" value="1"/>
</dbReference>
<dbReference type="Proteomes" id="UP000271162">
    <property type="component" value="Unassembled WGS sequence"/>
</dbReference>
<dbReference type="InterPro" id="IPR002213">
    <property type="entry name" value="UDP_glucos_trans"/>
</dbReference>
<keyword evidence="4" id="KW-0808">Transferase</keyword>
<dbReference type="EMBL" id="UYSL01020895">
    <property type="protein sequence ID" value="VDL76528.1"/>
    <property type="molecule type" value="Genomic_DNA"/>
</dbReference>
<dbReference type="Gene3D" id="3.40.50.2000">
    <property type="entry name" value="Glycogen Phosphorylase B"/>
    <property type="match status" value="1"/>
</dbReference>